<evidence type="ECO:0000313" key="3">
    <source>
        <dbReference type="Proteomes" id="UP000269301"/>
    </source>
</evidence>
<keyword evidence="1" id="KW-1133">Transmembrane helix</keyword>
<dbReference type="RefSeq" id="WP_121202860.1">
    <property type="nucleotide sequence ID" value="NZ_RBZP01000001.1"/>
</dbReference>
<comment type="caution">
    <text evidence="2">The sequence shown here is derived from an EMBL/GenBank/DDBJ whole genome shotgun (WGS) entry which is preliminary data.</text>
</comment>
<gene>
    <name evidence="2" type="ORF">D8M06_02995</name>
</gene>
<evidence type="ECO:0000256" key="1">
    <source>
        <dbReference type="SAM" id="Phobius"/>
    </source>
</evidence>
<organism evidence="2 3">
    <name type="scientific">Oceanobacillus halophilus</name>
    <dbReference type="NCBI Taxonomy" id="930130"/>
    <lineage>
        <taxon>Bacteria</taxon>
        <taxon>Bacillati</taxon>
        <taxon>Bacillota</taxon>
        <taxon>Bacilli</taxon>
        <taxon>Bacillales</taxon>
        <taxon>Bacillaceae</taxon>
        <taxon>Oceanobacillus</taxon>
    </lineage>
</organism>
<dbReference type="AlphaFoldDB" id="A0A495AGN2"/>
<name>A0A495AGN2_9BACI</name>
<keyword evidence="1" id="KW-0812">Transmembrane</keyword>
<evidence type="ECO:0000313" key="2">
    <source>
        <dbReference type="EMBL" id="RKQ37785.1"/>
    </source>
</evidence>
<dbReference type="OrthoDB" id="2973795at2"/>
<proteinExistence type="predicted"/>
<reference evidence="2 3" key="1">
    <citation type="journal article" date="2016" name="Int. J. Syst. Evol. Microbiol.">
        <title>Oceanobacillus halophilus sp. nov., a novel moderately halophilic bacterium from a hypersaline lake.</title>
        <authorList>
            <person name="Amoozegar M.A."/>
            <person name="Bagheri M."/>
            <person name="Makhdoumi A."/>
            <person name="Nikou M.M."/>
            <person name="Fazeli S.A.S."/>
            <person name="Schumann P."/>
            <person name="Sproer C."/>
            <person name="Sanchez-Porro C."/>
            <person name="Ventosa A."/>
        </authorList>
    </citation>
    <scope>NUCLEOTIDE SEQUENCE [LARGE SCALE GENOMIC DNA]</scope>
    <source>
        <strain evidence="2 3">DSM 23996</strain>
    </source>
</reference>
<keyword evidence="1" id="KW-0472">Membrane</keyword>
<protein>
    <recommendedName>
        <fullName evidence="4">Competence protein ComG</fullName>
    </recommendedName>
</protein>
<sequence length="130" mass="15499">MKNQLYTMTNQRGFMFPYVLFIITILLIFVTSSINFYRNDIQLTQQYLEHIRVETLFQMGREKYKQNITNSESISPSSEVTYEFPDGNVTILTKKIDGDNYHLFFTIYTKELNMKYTYTHTYHISNLSNS</sequence>
<accession>A0A495AGN2</accession>
<evidence type="ECO:0008006" key="4">
    <source>
        <dbReference type="Google" id="ProtNLM"/>
    </source>
</evidence>
<dbReference type="Proteomes" id="UP000269301">
    <property type="component" value="Unassembled WGS sequence"/>
</dbReference>
<keyword evidence="3" id="KW-1185">Reference proteome</keyword>
<dbReference type="EMBL" id="RBZP01000001">
    <property type="protein sequence ID" value="RKQ37785.1"/>
    <property type="molecule type" value="Genomic_DNA"/>
</dbReference>
<feature type="transmembrane region" description="Helical" evidence="1">
    <location>
        <begin position="15"/>
        <end position="37"/>
    </location>
</feature>